<dbReference type="AlphaFoldDB" id="A0A069DVF0"/>
<evidence type="ECO:0000313" key="1">
    <source>
        <dbReference type="EMBL" id="JAC85289.1"/>
    </source>
</evidence>
<organism evidence="1">
    <name type="scientific">Panstrongylus megistus</name>
    <dbReference type="NCBI Taxonomy" id="65343"/>
    <lineage>
        <taxon>Eukaryota</taxon>
        <taxon>Metazoa</taxon>
        <taxon>Ecdysozoa</taxon>
        <taxon>Arthropoda</taxon>
        <taxon>Hexapoda</taxon>
        <taxon>Insecta</taxon>
        <taxon>Pterygota</taxon>
        <taxon>Neoptera</taxon>
        <taxon>Paraneoptera</taxon>
        <taxon>Hemiptera</taxon>
        <taxon>Heteroptera</taxon>
        <taxon>Panheteroptera</taxon>
        <taxon>Cimicomorpha</taxon>
        <taxon>Reduviidae</taxon>
        <taxon>Triatominae</taxon>
        <taxon>Panstrongylus</taxon>
    </lineage>
</organism>
<dbReference type="EMBL" id="GBGD01003600">
    <property type="protein sequence ID" value="JAC85289.1"/>
    <property type="molecule type" value="mRNA"/>
</dbReference>
<sequence length="100" mass="11989">DKVRNATVRKDLSLEPAIDSIGKNQLRWFGHIVRMGNERIPKRVYESKVEGRRRRGRPRRTWDEEVKEGLEARGMEWSRGRELARDREGWRKLCRALYIV</sequence>
<reference evidence="1" key="1">
    <citation type="journal article" date="2015" name="J. Med. Entomol.">
        <title>A Deep Insight Into the Sialotranscriptome of the Chagas Disease Vector, Panstrongylus megistus (Hemiptera: Heteroptera).</title>
        <authorList>
            <person name="Ribeiro J.M."/>
            <person name="Schwarz A."/>
            <person name="Francischetti I.M."/>
        </authorList>
    </citation>
    <scope>NUCLEOTIDE SEQUENCE</scope>
    <source>
        <tissue evidence="1">Salivary glands</tissue>
    </source>
</reference>
<feature type="non-terminal residue" evidence="1">
    <location>
        <position position="1"/>
    </location>
</feature>
<protein>
    <submittedName>
        <fullName evidence="1">Putative rte-3 df</fullName>
    </submittedName>
</protein>
<name>A0A069DVF0_9HEMI</name>
<proteinExistence type="evidence at transcript level"/>
<accession>A0A069DVF0</accession>